<keyword evidence="1" id="KW-0238">DNA-binding</keyword>
<organism evidence="1 2">
    <name type="scientific">Arthrobacter terricola</name>
    <dbReference type="NCBI Taxonomy" id="2547396"/>
    <lineage>
        <taxon>Bacteria</taxon>
        <taxon>Bacillati</taxon>
        <taxon>Actinomycetota</taxon>
        <taxon>Actinomycetes</taxon>
        <taxon>Micrococcales</taxon>
        <taxon>Micrococcaceae</taxon>
        <taxon>Arthrobacter</taxon>
    </lineage>
</organism>
<dbReference type="EMBL" id="SMRU01000059">
    <property type="protein sequence ID" value="TDF86871.1"/>
    <property type="molecule type" value="Genomic_DNA"/>
</dbReference>
<evidence type="ECO:0000313" key="1">
    <source>
        <dbReference type="EMBL" id="TDF86871.1"/>
    </source>
</evidence>
<dbReference type="GO" id="GO:0003677">
    <property type="term" value="F:DNA binding"/>
    <property type="evidence" value="ECO:0007669"/>
    <property type="project" value="UniProtKB-KW"/>
</dbReference>
<accession>A0A4R5K4P5</accession>
<protein>
    <submittedName>
        <fullName evidence="1">DNA-binding protein</fullName>
    </submittedName>
</protein>
<name>A0A4R5K4P5_9MICC</name>
<dbReference type="AlphaFoldDB" id="A0A4R5K4P5"/>
<sequence length="73" mass="7897">MVVPYSPEVAEILSKATAPVSALEVIFGIGHRQAYEAVNRGEIPSIRLGRRIVISTRVIQEILDAGTIPERAA</sequence>
<dbReference type="OrthoDB" id="4954032at2"/>
<dbReference type="RefSeq" id="WP_133207028.1">
    <property type="nucleotide sequence ID" value="NZ_SMRU01000059.1"/>
</dbReference>
<dbReference type="Proteomes" id="UP000295511">
    <property type="component" value="Unassembled WGS sequence"/>
</dbReference>
<proteinExistence type="predicted"/>
<gene>
    <name evidence="1" type="ORF">E1809_25455</name>
</gene>
<comment type="caution">
    <text evidence="1">The sequence shown here is derived from an EMBL/GenBank/DDBJ whole genome shotgun (WGS) entry which is preliminary data.</text>
</comment>
<reference evidence="1 2" key="1">
    <citation type="submission" date="2019-03" db="EMBL/GenBank/DDBJ databases">
        <title>Whole genome sequence of Arthrobacter sp JH1-1.</title>
        <authorList>
            <person name="Trinh H.N."/>
        </authorList>
    </citation>
    <scope>NUCLEOTIDE SEQUENCE [LARGE SCALE GENOMIC DNA]</scope>
    <source>
        <strain evidence="1 2">JH1-1</strain>
    </source>
</reference>
<keyword evidence="2" id="KW-1185">Reference proteome</keyword>
<evidence type="ECO:0000313" key="2">
    <source>
        <dbReference type="Proteomes" id="UP000295511"/>
    </source>
</evidence>